<sequence>MMTTGDLLKCEKKTDTATLYRIEYRSVEAVLSEAKSKKLTNTLKIISKDTSDLENKILVIHYYHGKDPCNPRGLGTNGSYWTPLVKILEKRPDVKQYFIYKPEQKTHGFQKKSALEDQNELIASVFFPSHYNCGSFAILWPDRSYIVCKGEYPADAILRYLNAKK</sequence>
<dbReference type="AlphaFoldDB" id="A0A7Y9C7L5"/>
<reference evidence="1 2" key="1">
    <citation type="submission" date="2020-07" db="EMBL/GenBank/DDBJ databases">
        <authorList>
            <person name="Sun Q."/>
        </authorList>
    </citation>
    <scope>NUCLEOTIDE SEQUENCE [LARGE SCALE GENOMIC DNA]</scope>
    <source>
        <strain evidence="1 2">MAH-1</strain>
    </source>
</reference>
<name>A0A7Y9C7L5_9FLAO</name>
<proteinExistence type="predicted"/>
<keyword evidence="2" id="KW-1185">Reference proteome</keyword>
<protein>
    <submittedName>
        <fullName evidence="1">Uncharacterized protein</fullName>
    </submittedName>
</protein>
<comment type="caution">
    <text evidence="1">The sequence shown here is derived from an EMBL/GenBank/DDBJ whole genome shotgun (WGS) entry which is preliminary data.</text>
</comment>
<organism evidence="1 2">
    <name type="scientific">Flavobacterium agri</name>
    <dbReference type="NCBI Taxonomy" id="2743471"/>
    <lineage>
        <taxon>Bacteria</taxon>
        <taxon>Pseudomonadati</taxon>
        <taxon>Bacteroidota</taxon>
        <taxon>Flavobacteriia</taxon>
        <taxon>Flavobacteriales</taxon>
        <taxon>Flavobacteriaceae</taxon>
        <taxon>Flavobacterium</taxon>
    </lineage>
</organism>
<evidence type="ECO:0000313" key="2">
    <source>
        <dbReference type="Proteomes" id="UP000535020"/>
    </source>
</evidence>
<gene>
    <name evidence="1" type="ORF">HZF10_11515</name>
</gene>
<dbReference type="RefSeq" id="WP_176006353.1">
    <property type="nucleotide sequence ID" value="NZ_JABWMI010000011.1"/>
</dbReference>
<evidence type="ECO:0000313" key="1">
    <source>
        <dbReference type="EMBL" id="NYA71553.1"/>
    </source>
</evidence>
<dbReference type="EMBL" id="JACBJI010000004">
    <property type="protein sequence ID" value="NYA71553.1"/>
    <property type="molecule type" value="Genomic_DNA"/>
</dbReference>
<accession>A0A7Y9C7L5</accession>
<dbReference type="Proteomes" id="UP000535020">
    <property type="component" value="Unassembled WGS sequence"/>
</dbReference>